<keyword evidence="1" id="KW-1133">Transmembrane helix</keyword>
<evidence type="ECO:0000313" key="2">
    <source>
        <dbReference type="EMBL" id="TWS25535.1"/>
    </source>
</evidence>
<comment type="caution">
    <text evidence="2">The sequence shown here is derived from an EMBL/GenBank/DDBJ whole genome shotgun (WGS) entry which is preliminary data.</text>
</comment>
<organism evidence="2 3">
    <name type="scientific">Tsukamurella conjunctivitidis</name>
    <dbReference type="NCBI Taxonomy" id="2592068"/>
    <lineage>
        <taxon>Bacteria</taxon>
        <taxon>Bacillati</taxon>
        <taxon>Actinomycetota</taxon>
        <taxon>Actinomycetes</taxon>
        <taxon>Mycobacteriales</taxon>
        <taxon>Tsukamurellaceae</taxon>
        <taxon>Tsukamurella</taxon>
    </lineage>
</organism>
<gene>
    <name evidence="2" type="ORF">FK530_23205</name>
</gene>
<sequence>MAWEWIGLAAPLAAGAGAAINELTRRGKRDDDRLEFARKGLAAAKEDLGVDSALVPAYEREVERALVAGVRVKRRLRELFAKTFGGVIFLGAGILTAQFGTDVLVQGGDIGTVQEVTSWVWVILGSGFAAGGVGIVLHAQATTSGLRRADDLADVERDLQRERDERVIGGGDGSA</sequence>
<keyword evidence="3" id="KW-1185">Reference proteome</keyword>
<feature type="transmembrane region" description="Helical" evidence="1">
    <location>
        <begin position="6"/>
        <end position="24"/>
    </location>
</feature>
<feature type="transmembrane region" description="Helical" evidence="1">
    <location>
        <begin position="119"/>
        <end position="139"/>
    </location>
</feature>
<dbReference type="EMBL" id="VIGX01000027">
    <property type="protein sequence ID" value="TWS25535.1"/>
    <property type="molecule type" value="Genomic_DNA"/>
</dbReference>
<evidence type="ECO:0000313" key="3">
    <source>
        <dbReference type="Proteomes" id="UP000319375"/>
    </source>
</evidence>
<protein>
    <submittedName>
        <fullName evidence="2">Uncharacterized protein</fullName>
    </submittedName>
</protein>
<reference evidence="2 3" key="1">
    <citation type="submission" date="2019-06" db="EMBL/GenBank/DDBJ databases">
        <title>Tsukamurella conjunctivitidis sp. nov., Tsukamurella assacharolytica sp. nov. and Tsukamurella sputae sp. nov. isolated from patients with conjunctivitis, bacteraemia (lymphoma) and respiratory infection (sputum) in Hong Kong.</title>
        <authorList>
            <person name="Teng J.L.L."/>
            <person name="Lee H.H."/>
            <person name="Fong J.Y.H."/>
            <person name="Fok K.M.N."/>
            <person name="Lau S.K.P."/>
            <person name="Woo P.C.Y."/>
        </authorList>
    </citation>
    <scope>NUCLEOTIDE SEQUENCE [LARGE SCALE GENOMIC DNA]</scope>
    <source>
        <strain evidence="2 3">HKU72</strain>
    </source>
</reference>
<dbReference type="Proteomes" id="UP000319375">
    <property type="component" value="Unassembled WGS sequence"/>
</dbReference>
<dbReference type="RefSeq" id="WP_114514371.1">
    <property type="nucleotide sequence ID" value="NZ_VIGX01000027.1"/>
</dbReference>
<keyword evidence="1" id="KW-0812">Transmembrane</keyword>
<proteinExistence type="predicted"/>
<evidence type="ECO:0000256" key="1">
    <source>
        <dbReference type="SAM" id="Phobius"/>
    </source>
</evidence>
<feature type="transmembrane region" description="Helical" evidence="1">
    <location>
        <begin position="79"/>
        <end position="99"/>
    </location>
</feature>
<accession>A0A5C5RTU9</accession>
<keyword evidence="1" id="KW-0472">Membrane</keyword>
<name>A0A5C5RTU9_9ACTN</name>
<dbReference type="AlphaFoldDB" id="A0A5C5RTU9"/>